<accession>A0ABQ3JYB4</accession>
<dbReference type="RefSeq" id="WP_189641810.1">
    <property type="nucleotide sequence ID" value="NZ_BNAL01000002.1"/>
</dbReference>
<evidence type="ECO:0000256" key="2">
    <source>
        <dbReference type="SAM" id="SignalP"/>
    </source>
</evidence>
<proteinExistence type="predicted"/>
<feature type="region of interest" description="Disordered" evidence="1">
    <location>
        <begin position="139"/>
        <end position="191"/>
    </location>
</feature>
<name>A0ABQ3JYB4_9DEIO</name>
<keyword evidence="2" id="KW-0732">Signal</keyword>
<gene>
    <name evidence="3" type="ORF">GCM10017783_02020</name>
</gene>
<evidence type="ECO:0000313" key="4">
    <source>
        <dbReference type="Proteomes" id="UP000632154"/>
    </source>
</evidence>
<feature type="region of interest" description="Disordered" evidence="1">
    <location>
        <begin position="35"/>
        <end position="107"/>
    </location>
</feature>
<reference evidence="4" key="1">
    <citation type="journal article" date="2019" name="Int. J. Syst. Evol. Microbiol.">
        <title>The Global Catalogue of Microorganisms (GCM) 10K type strain sequencing project: providing services to taxonomists for standard genome sequencing and annotation.</title>
        <authorList>
            <consortium name="The Broad Institute Genomics Platform"/>
            <consortium name="The Broad Institute Genome Sequencing Center for Infectious Disease"/>
            <person name="Wu L."/>
            <person name="Ma J."/>
        </authorList>
    </citation>
    <scope>NUCLEOTIDE SEQUENCE [LARGE SCALE GENOMIC DNA]</scope>
    <source>
        <strain evidence="4">CGMCC 1.18439</strain>
    </source>
</reference>
<evidence type="ECO:0000313" key="3">
    <source>
        <dbReference type="EMBL" id="GHF93717.1"/>
    </source>
</evidence>
<dbReference type="EMBL" id="BNAL01000002">
    <property type="protein sequence ID" value="GHF93717.1"/>
    <property type="molecule type" value="Genomic_DNA"/>
</dbReference>
<feature type="compositionally biased region" description="Polar residues" evidence="1">
    <location>
        <begin position="139"/>
        <end position="149"/>
    </location>
</feature>
<feature type="compositionally biased region" description="Low complexity" evidence="1">
    <location>
        <begin position="35"/>
        <end position="58"/>
    </location>
</feature>
<feature type="compositionally biased region" description="Basic and acidic residues" evidence="1">
    <location>
        <begin position="66"/>
        <end position="104"/>
    </location>
</feature>
<evidence type="ECO:0000256" key="1">
    <source>
        <dbReference type="SAM" id="MobiDB-lite"/>
    </source>
</evidence>
<comment type="caution">
    <text evidence="3">The sequence shown here is derived from an EMBL/GenBank/DDBJ whole genome shotgun (WGS) entry which is preliminary data.</text>
</comment>
<dbReference type="Proteomes" id="UP000632154">
    <property type="component" value="Unassembled WGS sequence"/>
</dbReference>
<keyword evidence="4" id="KW-1185">Reference proteome</keyword>
<feature type="signal peptide" evidence="2">
    <location>
        <begin position="1"/>
        <end position="23"/>
    </location>
</feature>
<feature type="chain" id="PRO_5045197525" evidence="2">
    <location>
        <begin position="24"/>
        <end position="191"/>
    </location>
</feature>
<organism evidence="3 4">
    <name type="scientific">Deinococcus piscis</name>
    <dbReference type="NCBI Taxonomy" id="394230"/>
    <lineage>
        <taxon>Bacteria</taxon>
        <taxon>Thermotogati</taxon>
        <taxon>Deinococcota</taxon>
        <taxon>Deinococci</taxon>
        <taxon>Deinococcales</taxon>
        <taxon>Deinococcaceae</taxon>
        <taxon>Deinococcus</taxon>
    </lineage>
</organism>
<sequence length="191" mass="19718">MNKNKNLTLLPLTAAILFGSALAAGTQTASQATTLTTPQAAATQAAPTSQTTPGQTATNAAQPQGGHDHQRGAGRGEGHGPRGMGERGERPQLTEAQRAERQAEMKTQLQTRITELLAQSGSNAQAAQWLKQAQTLLSSADASTQQSAHRTAMSLVHAAESALGVEPQRGPGRGTQTAPNQVNQVTPASGQ</sequence>
<feature type="compositionally biased region" description="Polar residues" evidence="1">
    <location>
        <begin position="174"/>
        <end position="191"/>
    </location>
</feature>
<protein>
    <submittedName>
        <fullName evidence="3">Uncharacterized protein</fullName>
    </submittedName>
</protein>